<reference evidence="2" key="1">
    <citation type="journal article" date="2021" name="IMA Fungus">
        <title>Genomic characterization of three marine fungi, including Emericellopsis atlantica sp. nov. with signatures of a generalist lifestyle and marine biomass degradation.</title>
        <authorList>
            <person name="Hagestad O.C."/>
            <person name="Hou L."/>
            <person name="Andersen J.H."/>
            <person name="Hansen E.H."/>
            <person name="Altermark B."/>
            <person name="Li C."/>
            <person name="Kuhnert E."/>
            <person name="Cox R.J."/>
            <person name="Crous P.W."/>
            <person name="Spatafora J.W."/>
            <person name="Lail K."/>
            <person name="Amirebrahimi M."/>
            <person name="Lipzen A."/>
            <person name="Pangilinan J."/>
            <person name="Andreopoulos W."/>
            <person name="Hayes R.D."/>
            <person name="Ng V."/>
            <person name="Grigoriev I.V."/>
            <person name="Jackson S.A."/>
            <person name="Sutton T.D.S."/>
            <person name="Dobson A.D.W."/>
            <person name="Rama T."/>
        </authorList>
    </citation>
    <scope>NUCLEOTIDE SEQUENCE</scope>
    <source>
        <strain evidence="2">TRa018bII</strain>
    </source>
</reference>
<evidence type="ECO:0000313" key="3">
    <source>
        <dbReference type="Proteomes" id="UP000824998"/>
    </source>
</evidence>
<accession>A0A9P8BYW0</accession>
<sequence length="356" mass="39815">MASSTAPEPEVPNKKKGGLLSRMKTVMKRIDGSKRLSFSSKALAASTSAAGPSTTKADLPKAREPAPAVGKKVIVTSAKTIEGPAPRKIVRSEIDADRARKLAERFKIQIEPQQWASKQMEKEVYRIEKPIRMRIHRQCHRCQAVFGGNKICPACEHVRCKSCPRYPPKNVEAKGKKNEAPPVADYIEPDNYRSMREPVVLTRPNPRPGCQPLIRKKPMQRVRRTCCECSTLFTPNAKICLSCNHGRCADCPRDPAKKKKYPYGYPGDAPSKDTSVPVVFACHRCMKNFPPAPHPESDQKVPTLECARCGHERCDRCARPLARKVDPDLEPDPEIMKRVEAKLVALNLNIPLEARR</sequence>
<gene>
    <name evidence="2" type="ORF">BJ875DRAFT_254764</name>
</gene>
<protein>
    <submittedName>
        <fullName evidence="2">Uncharacterized protein</fullName>
    </submittedName>
</protein>
<feature type="region of interest" description="Disordered" evidence="1">
    <location>
        <begin position="1"/>
        <end position="22"/>
    </location>
</feature>
<evidence type="ECO:0000313" key="2">
    <source>
        <dbReference type="EMBL" id="KAG9228238.1"/>
    </source>
</evidence>
<organism evidence="2 3">
    <name type="scientific">Amylocarpus encephaloides</name>
    <dbReference type="NCBI Taxonomy" id="45428"/>
    <lineage>
        <taxon>Eukaryota</taxon>
        <taxon>Fungi</taxon>
        <taxon>Dikarya</taxon>
        <taxon>Ascomycota</taxon>
        <taxon>Pezizomycotina</taxon>
        <taxon>Leotiomycetes</taxon>
        <taxon>Helotiales</taxon>
        <taxon>Helotiales incertae sedis</taxon>
        <taxon>Amylocarpus</taxon>
    </lineage>
</organism>
<keyword evidence="3" id="KW-1185">Reference proteome</keyword>
<feature type="region of interest" description="Disordered" evidence="1">
    <location>
        <begin position="41"/>
        <end position="64"/>
    </location>
</feature>
<dbReference type="OrthoDB" id="5370011at2759"/>
<dbReference type="AlphaFoldDB" id="A0A9P8BYW0"/>
<comment type="caution">
    <text evidence="2">The sequence shown here is derived from an EMBL/GenBank/DDBJ whole genome shotgun (WGS) entry which is preliminary data.</text>
</comment>
<dbReference type="Proteomes" id="UP000824998">
    <property type="component" value="Unassembled WGS sequence"/>
</dbReference>
<evidence type="ECO:0000256" key="1">
    <source>
        <dbReference type="SAM" id="MobiDB-lite"/>
    </source>
</evidence>
<dbReference type="EMBL" id="MU252009">
    <property type="protein sequence ID" value="KAG9228238.1"/>
    <property type="molecule type" value="Genomic_DNA"/>
</dbReference>
<proteinExistence type="predicted"/>
<feature type="compositionally biased region" description="Low complexity" evidence="1">
    <location>
        <begin position="41"/>
        <end position="57"/>
    </location>
</feature>
<name>A0A9P8BYW0_9HELO</name>